<feature type="transmembrane region" description="Helical" evidence="6">
    <location>
        <begin position="37"/>
        <end position="59"/>
    </location>
</feature>
<dbReference type="InterPro" id="IPR000620">
    <property type="entry name" value="EamA_dom"/>
</dbReference>
<evidence type="ECO:0000256" key="3">
    <source>
        <dbReference type="ARBA" id="ARBA00022692"/>
    </source>
</evidence>
<evidence type="ECO:0000256" key="5">
    <source>
        <dbReference type="ARBA" id="ARBA00023136"/>
    </source>
</evidence>
<evidence type="ECO:0000259" key="7">
    <source>
        <dbReference type="Pfam" id="PF00892"/>
    </source>
</evidence>
<evidence type="ECO:0000256" key="4">
    <source>
        <dbReference type="ARBA" id="ARBA00022989"/>
    </source>
</evidence>
<feature type="transmembrane region" description="Helical" evidence="6">
    <location>
        <begin position="253"/>
        <end position="269"/>
    </location>
</feature>
<dbReference type="PANTHER" id="PTHR32322">
    <property type="entry name" value="INNER MEMBRANE TRANSPORTER"/>
    <property type="match status" value="1"/>
</dbReference>
<dbReference type="InterPro" id="IPR037185">
    <property type="entry name" value="EmrE-like"/>
</dbReference>
<keyword evidence="4 6" id="KW-1133">Transmembrane helix</keyword>
<gene>
    <name evidence="8" type="ORF">GJW-30_1_03428</name>
</gene>
<evidence type="ECO:0000256" key="1">
    <source>
        <dbReference type="ARBA" id="ARBA00004141"/>
    </source>
</evidence>
<reference evidence="8 9" key="1">
    <citation type="submission" date="2015-08" db="EMBL/GenBank/DDBJ databases">
        <title>Investigation of the bacterial diversity of lava forest soil.</title>
        <authorList>
            <person name="Lee J.S."/>
        </authorList>
    </citation>
    <scope>NUCLEOTIDE SEQUENCE [LARGE SCALE GENOMIC DNA]</scope>
    <source>
        <strain evidence="8 9">GJW-30</strain>
    </source>
</reference>
<proteinExistence type="inferred from homology"/>
<feature type="transmembrane region" description="Helical" evidence="6">
    <location>
        <begin position="128"/>
        <end position="147"/>
    </location>
</feature>
<feature type="transmembrane region" description="Helical" evidence="6">
    <location>
        <begin position="71"/>
        <end position="91"/>
    </location>
</feature>
<dbReference type="Proteomes" id="UP000236884">
    <property type="component" value="Chromosome"/>
</dbReference>
<feature type="transmembrane region" description="Helical" evidence="6">
    <location>
        <begin position="218"/>
        <end position="241"/>
    </location>
</feature>
<keyword evidence="9" id="KW-1185">Reference proteome</keyword>
<sequence length="294" mass="30098">MAARAMSSSFFLAVLFVPLWATGFITARLIAPHAEPLTFLALRFGLAGLILAVVAVAIGQRWPQTKKSAGQAVFAGFLIHGLYLGGVFWAVSRGLPAGISALIAGLPPLMTGFLAGPLLGEQVSARRWLGIIVGALGAGLVILPKLGASGAGAIPLIPLLVCFAGVVAFTFGTIWQKRHGSAGDLVPATALQYLGAVVPVLLGAVMSESGRFDTSAPAAWAGLLWSIFGMSIGAILLLLVLIRRGAVAQVSSLLYLVPGVSAVMAYALFGETLTVMQIAGLCVAGLGVAIASRN</sequence>
<evidence type="ECO:0000313" key="9">
    <source>
        <dbReference type="Proteomes" id="UP000236884"/>
    </source>
</evidence>
<dbReference type="RefSeq" id="WP_245408545.1">
    <property type="nucleotide sequence ID" value="NZ_AP014946.1"/>
</dbReference>
<feature type="transmembrane region" description="Helical" evidence="6">
    <location>
        <begin position="275"/>
        <end position="292"/>
    </location>
</feature>
<dbReference type="Pfam" id="PF00892">
    <property type="entry name" value="EamA"/>
    <property type="match status" value="2"/>
</dbReference>
<dbReference type="GO" id="GO:0016020">
    <property type="term" value="C:membrane"/>
    <property type="evidence" value="ECO:0007669"/>
    <property type="project" value="UniProtKB-SubCell"/>
</dbReference>
<evidence type="ECO:0000256" key="2">
    <source>
        <dbReference type="ARBA" id="ARBA00007362"/>
    </source>
</evidence>
<dbReference type="AlphaFoldDB" id="A0A0S3PYA6"/>
<comment type="similarity">
    <text evidence="2">Belongs to the EamA transporter family.</text>
</comment>
<dbReference type="InterPro" id="IPR050638">
    <property type="entry name" value="AA-Vitamin_Transporters"/>
</dbReference>
<feature type="transmembrane region" description="Helical" evidence="6">
    <location>
        <begin position="185"/>
        <end position="206"/>
    </location>
</feature>
<feature type="transmembrane region" description="Helical" evidence="6">
    <location>
        <begin position="153"/>
        <end position="173"/>
    </location>
</feature>
<protein>
    <submittedName>
        <fullName evidence="8">Putative DMT superfamily transporter inner membrane protein</fullName>
    </submittedName>
</protein>
<keyword evidence="5 6" id="KW-0472">Membrane</keyword>
<organism evidence="8 9">
    <name type="scientific">Variibacter gotjawalensis</name>
    <dbReference type="NCBI Taxonomy" id="1333996"/>
    <lineage>
        <taxon>Bacteria</taxon>
        <taxon>Pseudomonadati</taxon>
        <taxon>Pseudomonadota</taxon>
        <taxon>Alphaproteobacteria</taxon>
        <taxon>Hyphomicrobiales</taxon>
        <taxon>Nitrobacteraceae</taxon>
        <taxon>Variibacter</taxon>
    </lineage>
</organism>
<dbReference type="SUPFAM" id="SSF103481">
    <property type="entry name" value="Multidrug resistance efflux transporter EmrE"/>
    <property type="match status" value="2"/>
</dbReference>
<evidence type="ECO:0000313" key="8">
    <source>
        <dbReference type="EMBL" id="BAT60878.1"/>
    </source>
</evidence>
<evidence type="ECO:0000256" key="6">
    <source>
        <dbReference type="SAM" id="Phobius"/>
    </source>
</evidence>
<comment type="subcellular location">
    <subcellularLocation>
        <location evidence="1">Membrane</location>
        <topology evidence="1">Multi-pass membrane protein</topology>
    </subcellularLocation>
</comment>
<feature type="domain" description="EamA" evidence="7">
    <location>
        <begin position="10"/>
        <end position="142"/>
    </location>
</feature>
<feature type="domain" description="EamA" evidence="7">
    <location>
        <begin position="159"/>
        <end position="292"/>
    </location>
</feature>
<dbReference type="PANTHER" id="PTHR32322:SF2">
    <property type="entry name" value="EAMA DOMAIN-CONTAINING PROTEIN"/>
    <property type="match status" value="1"/>
</dbReference>
<accession>A0A0S3PYA6</accession>
<name>A0A0S3PYA6_9BRAD</name>
<keyword evidence="3 6" id="KW-0812">Transmembrane</keyword>
<dbReference type="KEGG" id="vgo:GJW-30_1_03428"/>
<feature type="transmembrane region" description="Helical" evidence="6">
    <location>
        <begin position="97"/>
        <end position="116"/>
    </location>
</feature>
<dbReference type="EMBL" id="AP014946">
    <property type="protein sequence ID" value="BAT60878.1"/>
    <property type="molecule type" value="Genomic_DNA"/>
</dbReference>